<organism evidence="2 3">
    <name type="scientific">Flagellimonas okinawensis</name>
    <dbReference type="NCBI Taxonomy" id="3031324"/>
    <lineage>
        <taxon>Bacteria</taxon>
        <taxon>Pseudomonadati</taxon>
        <taxon>Bacteroidota</taxon>
        <taxon>Flavobacteriia</taxon>
        <taxon>Flavobacteriales</taxon>
        <taxon>Flavobacteriaceae</taxon>
        <taxon>Flagellimonas</taxon>
    </lineage>
</organism>
<comment type="caution">
    <text evidence="2">The sequence shown here is derived from an EMBL/GenBank/DDBJ whole genome shotgun (WGS) entry which is preliminary data.</text>
</comment>
<evidence type="ECO:0000256" key="1">
    <source>
        <dbReference type="SAM" id="SignalP"/>
    </source>
</evidence>
<keyword evidence="3" id="KW-1185">Reference proteome</keyword>
<evidence type="ECO:0000313" key="2">
    <source>
        <dbReference type="EMBL" id="MDF0706707.1"/>
    </source>
</evidence>
<feature type="chain" id="PRO_5047334300" description="Lipoprotein" evidence="1">
    <location>
        <begin position="26"/>
        <end position="214"/>
    </location>
</feature>
<proteinExistence type="predicted"/>
<dbReference type="EMBL" id="JARFVA010000001">
    <property type="protein sequence ID" value="MDF0706707.1"/>
    <property type="molecule type" value="Genomic_DNA"/>
</dbReference>
<feature type="signal peptide" evidence="1">
    <location>
        <begin position="1"/>
        <end position="25"/>
    </location>
</feature>
<evidence type="ECO:0000313" key="3">
    <source>
        <dbReference type="Proteomes" id="UP001217083"/>
    </source>
</evidence>
<sequence>MNLFGKATFKTIHCFILVFTLFALSCTPEGQRSDLEVINAFIEARINQQKSDIRIYQPPPPPELQDSLGVDGRTKPGSIINKLPPLTIYINPVIEYNKEPIAITDNSLGDLSFIGDVRPTVRRLNSIHFSQKKGVSLQLIDSGDFFASYKKLRQKSGYGGYYSFQNLYYSKNLQKAYFKISHYKGKLGGSTYAVLCTKNMDGTWTFKMQLLSIS</sequence>
<name>A0ABT5XLK6_9FLAO</name>
<evidence type="ECO:0008006" key="4">
    <source>
        <dbReference type="Google" id="ProtNLM"/>
    </source>
</evidence>
<gene>
    <name evidence="2" type="ORF">PY091_05725</name>
</gene>
<dbReference type="PROSITE" id="PS51257">
    <property type="entry name" value="PROKAR_LIPOPROTEIN"/>
    <property type="match status" value="1"/>
</dbReference>
<keyword evidence="1" id="KW-0732">Signal</keyword>
<dbReference type="RefSeq" id="WP_275648736.1">
    <property type="nucleotide sequence ID" value="NZ_JARFVA010000001.1"/>
</dbReference>
<reference evidence="2 3" key="1">
    <citation type="submission" date="2023-03" db="EMBL/GenBank/DDBJ databases">
        <title>Muricauda XX sp. nov. and Muricauda XXX sp. nov., two novel species isolated from Okinawa Trough.</title>
        <authorList>
            <person name="Cao W."/>
            <person name="Deng X."/>
        </authorList>
    </citation>
    <scope>NUCLEOTIDE SEQUENCE [LARGE SCALE GENOMIC DNA]</scope>
    <source>
        <strain evidence="2 3">81s02</strain>
    </source>
</reference>
<accession>A0ABT5XLK6</accession>
<dbReference type="Proteomes" id="UP001217083">
    <property type="component" value="Unassembled WGS sequence"/>
</dbReference>
<protein>
    <recommendedName>
        <fullName evidence="4">Lipoprotein</fullName>
    </recommendedName>
</protein>